<name>A0A9N9P768_9GLOM</name>
<evidence type="ECO:0000256" key="3">
    <source>
        <dbReference type="ARBA" id="ARBA00022771"/>
    </source>
</evidence>
<evidence type="ECO:0000313" key="12">
    <source>
        <dbReference type="Proteomes" id="UP000789759"/>
    </source>
</evidence>
<reference evidence="11" key="1">
    <citation type="submission" date="2021-06" db="EMBL/GenBank/DDBJ databases">
        <authorList>
            <person name="Kallberg Y."/>
            <person name="Tangrot J."/>
            <person name="Rosling A."/>
        </authorList>
    </citation>
    <scope>NUCLEOTIDE SEQUENCE</scope>
    <source>
        <strain evidence="11">FL966</strain>
    </source>
</reference>
<evidence type="ECO:0000256" key="8">
    <source>
        <dbReference type="PROSITE-ProRule" id="PRU00027"/>
    </source>
</evidence>
<accession>A0A9N9P768</accession>
<keyword evidence="3 8" id="KW-0863">Zinc-finger</keyword>
<proteinExistence type="predicted"/>
<feature type="domain" description="BED-type" evidence="10">
    <location>
        <begin position="71"/>
        <end position="124"/>
    </location>
</feature>
<feature type="compositionally biased region" description="Acidic residues" evidence="9">
    <location>
        <begin position="39"/>
        <end position="49"/>
    </location>
</feature>
<dbReference type="EMBL" id="CAJVQA010038263">
    <property type="protein sequence ID" value="CAG8810761.1"/>
    <property type="molecule type" value="Genomic_DNA"/>
</dbReference>
<dbReference type="GO" id="GO:0005634">
    <property type="term" value="C:nucleus"/>
    <property type="evidence" value="ECO:0007669"/>
    <property type="project" value="UniProtKB-SubCell"/>
</dbReference>
<dbReference type="SUPFAM" id="SSF57667">
    <property type="entry name" value="beta-beta-alpha zinc fingers"/>
    <property type="match status" value="1"/>
</dbReference>
<dbReference type="GO" id="GO:0008270">
    <property type="term" value="F:zinc ion binding"/>
    <property type="evidence" value="ECO:0007669"/>
    <property type="project" value="UniProtKB-KW"/>
</dbReference>
<evidence type="ECO:0000256" key="9">
    <source>
        <dbReference type="SAM" id="MobiDB-lite"/>
    </source>
</evidence>
<dbReference type="PROSITE" id="PS50808">
    <property type="entry name" value="ZF_BED"/>
    <property type="match status" value="1"/>
</dbReference>
<dbReference type="PANTHER" id="PTHR46481:SF10">
    <property type="entry name" value="ZINC FINGER BED DOMAIN-CONTAINING PROTEIN 39"/>
    <property type="match status" value="1"/>
</dbReference>
<gene>
    <name evidence="11" type="ORF">CPELLU_LOCUS18628</name>
</gene>
<keyword evidence="12" id="KW-1185">Reference proteome</keyword>
<evidence type="ECO:0000256" key="5">
    <source>
        <dbReference type="ARBA" id="ARBA00023015"/>
    </source>
</evidence>
<keyword evidence="2" id="KW-0479">Metal-binding</keyword>
<organism evidence="11 12">
    <name type="scientific">Cetraspora pellucida</name>
    <dbReference type="NCBI Taxonomy" id="1433469"/>
    <lineage>
        <taxon>Eukaryota</taxon>
        <taxon>Fungi</taxon>
        <taxon>Fungi incertae sedis</taxon>
        <taxon>Mucoromycota</taxon>
        <taxon>Glomeromycotina</taxon>
        <taxon>Glomeromycetes</taxon>
        <taxon>Diversisporales</taxon>
        <taxon>Gigasporaceae</taxon>
        <taxon>Cetraspora</taxon>
    </lineage>
</organism>
<evidence type="ECO:0000256" key="1">
    <source>
        <dbReference type="ARBA" id="ARBA00004123"/>
    </source>
</evidence>
<keyword evidence="4" id="KW-0862">Zinc</keyword>
<evidence type="ECO:0000256" key="4">
    <source>
        <dbReference type="ARBA" id="ARBA00022833"/>
    </source>
</evidence>
<evidence type="ECO:0000256" key="7">
    <source>
        <dbReference type="ARBA" id="ARBA00023242"/>
    </source>
</evidence>
<dbReference type="SMART" id="SM00614">
    <property type="entry name" value="ZnF_BED"/>
    <property type="match status" value="1"/>
</dbReference>
<feature type="non-terminal residue" evidence="11">
    <location>
        <position position="226"/>
    </location>
</feature>
<dbReference type="InterPro" id="IPR003656">
    <property type="entry name" value="Znf_BED"/>
</dbReference>
<evidence type="ECO:0000256" key="2">
    <source>
        <dbReference type="ARBA" id="ARBA00022723"/>
    </source>
</evidence>
<evidence type="ECO:0000256" key="6">
    <source>
        <dbReference type="ARBA" id="ARBA00023163"/>
    </source>
</evidence>
<feature type="region of interest" description="Disordered" evidence="9">
    <location>
        <begin position="25"/>
        <end position="68"/>
    </location>
</feature>
<dbReference type="InterPro" id="IPR012337">
    <property type="entry name" value="RNaseH-like_sf"/>
</dbReference>
<comment type="subcellular location">
    <subcellularLocation>
        <location evidence="1">Nucleus</location>
    </subcellularLocation>
</comment>
<dbReference type="GO" id="GO:0003677">
    <property type="term" value="F:DNA binding"/>
    <property type="evidence" value="ECO:0007669"/>
    <property type="project" value="InterPro"/>
</dbReference>
<comment type="caution">
    <text evidence="11">The sequence shown here is derived from an EMBL/GenBank/DDBJ whole genome shotgun (WGS) entry which is preliminary data.</text>
</comment>
<dbReference type="GO" id="GO:0009791">
    <property type="term" value="P:post-embryonic development"/>
    <property type="evidence" value="ECO:0007669"/>
    <property type="project" value="UniProtKB-ARBA"/>
</dbReference>
<dbReference type="InterPro" id="IPR052035">
    <property type="entry name" value="ZnF_BED_domain_contain"/>
</dbReference>
<evidence type="ECO:0000259" key="10">
    <source>
        <dbReference type="PROSITE" id="PS50808"/>
    </source>
</evidence>
<protein>
    <submittedName>
        <fullName evidence="11">22209_t:CDS:1</fullName>
    </submittedName>
</protein>
<keyword evidence="6" id="KW-0804">Transcription</keyword>
<evidence type="ECO:0000313" key="11">
    <source>
        <dbReference type="EMBL" id="CAG8810761.1"/>
    </source>
</evidence>
<dbReference type="OrthoDB" id="2610923at2759"/>
<dbReference type="SUPFAM" id="SSF53098">
    <property type="entry name" value="Ribonuclease H-like"/>
    <property type="match status" value="1"/>
</dbReference>
<keyword evidence="5" id="KW-0805">Transcription regulation</keyword>
<dbReference type="Pfam" id="PF02892">
    <property type="entry name" value="zf-BED"/>
    <property type="match status" value="1"/>
</dbReference>
<dbReference type="AlphaFoldDB" id="A0A9N9P768"/>
<dbReference type="Proteomes" id="UP000789759">
    <property type="component" value="Unassembled WGS sequence"/>
</dbReference>
<dbReference type="PANTHER" id="PTHR46481">
    <property type="entry name" value="ZINC FINGER BED DOMAIN-CONTAINING PROTEIN 4"/>
    <property type="match status" value="1"/>
</dbReference>
<keyword evidence="7" id="KW-0539">Nucleus</keyword>
<sequence length="226" mass="26469">MESEEENIYLDENYIIENNISEIIDDDISDNISSNQEKDEIDSNEDNISENETNISQENEENNIETDDKPNFRSIVHQHFTLDKKIKKYKCNYCSQKYKIPEDKSTSTLKRHLEKKHKNIMTTEKIIGAMDKFVKKEELKIVKIPSADTISNKIIKLYNDEQLNLQKKLQEIPGKISYTLDTWTSKNQKSFIGITAHWISEDWKLQQCTIEFCHFEGSHSGKNLAE</sequence>
<dbReference type="InterPro" id="IPR036236">
    <property type="entry name" value="Znf_C2H2_sf"/>
</dbReference>